<organism evidence="2 3">
    <name type="scientific">Fervidobacterium thailandense</name>
    <dbReference type="NCBI Taxonomy" id="1008305"/>
    <lineage>
        <taxon>Bacteria</taxon>
        <taxon>Thermotogati</taxon>
        <taxon>Thermotogota</taxon>
        <taxon>Thermotogae</taxon>
        <taxon>Thermotogales</taxon>
        <taxon>Fervidobacteriaceae</taxon>
        <taxon>Fervidobacterium</taxon>
    </lineage>
</organism>
<name>A0A1E3G4G6_9BACT</name>
<dbReference type="STRING" id="1008305.A4H02_02385"/>
<dbReference type="EMBL" id="LWAF01000002">
    <property type="protein sequence ID" value="ODN31134.1"/>
    <property type="molecule type" value="Genomic_DNA"/>
</dbReference>
<accession>A0A1E3G4G6</accession>
<feature type="transmembrane region" description="Helical" evidence="1">
    <location>
        <begin position="16"/>
        <end position="38"/>
    </location>
</feature>
<keyword evidence="1" id="KW-0472">Membrane</keyword>
<proteinExistence type="predicted"/>
<evidence type="ECO:0000313" key="2">
    <source>
        <dbReference type="EMBL" id="ODN31134.1"/>
    </source>
</evidence>
<dbReference type="OrthoDB" id="48476at2"/>
<gene>
    <name evidence="2" type="ORF">A4H02_02385</name>
</gene>
<dbReference type="RefSeq" id="WP_083996547.1">
    <property type="nucleotide sequence ID" value="NZ_CP140110.1"/>
</dbReference>
<keyword evidence="1" id="KW-1133">Transmembrane helix</keyword>
<sequence>MPIIRKKKRTRDLSTFFGMLFFTVVLISVVLSIGNLLAYREIISRLSKVTNYVDQKVNELRKEVESVKALMAPNSLVDKYISAANYLREFGYDFEKILSNISDDPTTGYFMVFITGNENVWFTVRDTEKTYFSKELKPGLAEYRFFYFKEPRIRTNYDVIVPPEATITVGKPGRIYLLFFGVGTRFHPTKVVQLTESKYENFAQKFSLYIPGR</sequence>
<keyword evidence="3" id="KW-1185">Reference proteome</keyword>
<evidence type="ECO:0000313" key="3">
    <source>
        <dbReference type="Proteomes" id="UP000094570"/>
    </source>
</evidence>
<dbReference type="AlphaFoldDB" id="A0A1E3G4G6"/>
<keyword evidence="1" id="KW-0812">Transmembrane</keyword>
<evidence type="ECO:0000256" key="1">
    <source>
        <dbReference type="SAM" id="Phobius"/>
    </source>
</evidence>
<reference evidence="3" key="1">
    <citation type="submission" date="2016-04" db="EMBL/GenBank/DDBJ databases">
        <title>The genome sequence project of a novel Fervidobacterium isolate from a hot spring in Thailand.</title>
        <authorList>
            <person name="Gonzalez J.M."/>
            <person name="Cuecas A."/>
            <person name="Kanoksilapatham W."/>
        </authorList>
    </citation>
    <scope>NUCLEOTIDE SEQUENCE [LARGE SCALE GENOMIC DNA]</scope>
    <source>
        <strain evidence="3">FC2004</strain>
    </source>
</reference>
<dbReference type="Proteomes" id="UP000094570">
    <property type="component" value="Unassembled WGS sequence"/>
</dbReference>
<protein>
    <submittedName>
        <fullName evidence="2">Uncharacterized protein</fullName>
    </submittedName>
</protein>
<comment type="caution">
    <text evidence="2">The sequence shown here is derived from an EMBL/GenBank/DDBJ whole genome shotgun (WGS) entry which is preliminary data.</text>
</comment>